<dbReference type="InterPro" id="IPR017945">
    <property type="entry name" value="DHBP_synth_RibB-like_a/b_dom"/>
</dbReference>
<dbReference type="GO" id="GO:0008686">
    <property type="term" value="F:3,4-dihydroxy-2-butanone-4-phosphate synthase activity"/>
    <property type="evidence" value="ECO:0007669"/>
    <property type="project" value="InterPro"/>
</dbReference>
<keyword evidence="6" id="KW-0479">Metal-binding</keyword>
<evidence type="ECO:0000256" key="3">
    <source>
        <dbReference type="ARBA" id="ARBA00005104"/>
    </source>
</evidence>
<dbReference type="HAMAP" id="MF_00180">
    <property type="entry name" value="RibB"/>
    <property type="match status" value="1"/>
</dbReference>
<protein>
    <recommendedName>
        <fullName evidence="10">GTP cyclohydrolase II domain-containing protein</fullName>
    </recommendedName>
</protein>
<keyword evidence="9" id="KW-0456">Lyase</keyword>
<comment type="cofactor">
    <cofactor evidence="2">
        <name>Mg(2+)</name>
        <dbReference type="ChEBI" id="CHEBI:18420"/>
    </cofactor>
</comment>
<evidence type="ECO:0000256" key="5">
    <source>
        <dbReference type="ARBA" id="ARBA00022619"/>
    </source>
</evidence>
<evidence type="ECO:0000256" key="8">
    <source>
        <dbReference type="ARBA" id="ARBA00023211"/>
    </source>
</evidence>
<dbReference type="SUPFAM" id="SSF55821">
    <property type="entry name" value="YrdC/RibB"/>
    <property type="match status" value="1"/>
</dbReference>
<evidence type="ECO:0000256" key="2">
    <source>
        <dbReference type="ARBA" id="ARBA00001946"/>
    </source>
</evidence>
<dbReference type="InterPro" id="IPR032677">
    <property type="entry name" value="GTP_cyclohydro_II"/>
</dbReference>
<dbReference type="Pfam" id="PF00926">
    <property type="entry name" value="DHBP_synthase"/>
    <property type="match status" value="1"/>
</dbReference>
<dbReference type="PANTHER" id="PTHR21327">
    <property type="entry name" value="GTP CYCLOHYDROLASE II-RELATED"/>
    <property type="match status" value="1"/>
</dbReference>
<evidence type="ECO:0000256" key="9">
    <source>
        <dbReference type="ARBA" id="ARBA00023239"/>
    </source>
</evidence>
<dbReference type="Gene3D" id="3.40.50.10990">
    <property type="entry name" value="GTP cyclohydrolase II"/>
    <property type="match status" value="1"/>
</dbReference>
<keyword evidence="8" id="KW-0464">Manganese</keyword>
<dbReference type="SUPFAM" id="SSF142695">
    <property type="entry name" value="RibA-like"/>
    <property type="match status" value="1"/>
</dbReference>
<gene>
    <name evidence="11" type="ORF">METZ01_LOCUS378495</name>
</gene>
<keyword evidence="7" id="KW-0460">Magnesium</keyword>
<dbReference type="UniPathway" id="UPA00275"/>
<evidence type="ECO:0000256" key="1">
    <source>
        <dbReference type="ARBA" id="ARBA00001936"/>
    </source>
</evidence>
<dbReference type="InterPro" id="IPR036144">
    <property type="entry name" value="RibA-like_sf"/>
</dbReference>
<dbReference type="Gene3D" id="3.90.870.10">
    <property type="entry name" value="DHBP synthase"/>
    <property type="match status" value="1"/>
</dbReference>
<dbReference type="GO" id="GO:0003935">
    <property type="term" value="F:GTP cyclohydrolase II activity"/>
    <property type="evidence" value="ECO:0007669"/>
    <property type="project" value="TreeGrafter"/>
</dbReference>
<comment type="similarity">
    <text evidence="4">In the N-terminal section; belongs to the DHBP synthase family.</text>
</comment>
<reference evidence="11" key="1">
    <citation type="submission" date="2018-05" db="EMBL/GenBank/DDBJ databases">
        <authorList>
            <person name="Lanie J.A."/>
            <person name="Ng W.-L."/>
            <person name="Kazmierczak K.M."/>
            <person name="Andrzejewski T.M."/>
            <person name="Davidsen T.M."/>
            <person name="Wayne K.J."/>
            <person name="Tettelin H."/>
            <person name="Glass J.I."/>
            <person name="Rusch D."/>
            <person name="Podicherti R."/>
            <person name="Tsui H.-C.T."/>
            <person name="Winkler M.E."/>
        </authorList>
    </citation>
    <scope>NUCLEOTIDE SEQUENCE</scope>
</reference>
<dbReference type="GO" id="GO:0005829">
    <property type="term" value="C:cytosol"/>
    <property type="evidence" value="ECO:0007669"/>
    <property type="project" value="TreeGrafter"/>
</dbReference>
<dbReference type="Pfam" id="PF00925">
    <property type="entry name" value="GTP_cyclohydro2"/>
    <property type="match status" value="1"/>
</dbReference>
<evidence type="ECO:0000313" key="11">
    <source>
        <dbReference type="EMBL" id="SVD25641.1"/>
    </source>
</evidence>
<dbReference type="AlphaFoldDB" id="A0A382TVV5"/>
<dbReference type="FunFam" id="3.90.870.10:FF:000001">
    <property type="entry name" value="Riboflavin biosynthesis protein RibBA"/>
    <property type="match status" value="1"/>
</dbReference>
<keyword evidence="5" id="KW-0686">Riboflavin biosynthesis</keyword>
<evidence type="ECO:0000256" key="4">
    <source>
        <dbReference type="ARBA" id="ARBA00005520"/>
    </source>
</evidence>
<dbReference type="EMBL" id="UINC01139224">
    <property type="protein sequence ID" value="SVD25641.1"/>
    <property type="molecule type" value="Genomic_DNA"/>
</dbReference>
<evidence type="ECO:0000256" key="7">
    <source>
        <dbReference type="ARBA" id="ARBA00022842"/>
    </source>
</evidence>
<name>A0A382TVV5_9ZZZZ</name>
<comment type="pathway">
    <text evidence="3">Cofactor biosynthesis; riboflavin biosynthesis.</text>
</comment>
<evidence type="ECO:0000259" key="10">
    <source>
        <dbReference type="Pfam" id="PF00925"/>
    </source>
</evidence>
<dbReference type="InterPro" id="IPR000422">
    <property type="entry name" value="DHBP_synthase_RibB"/>
</dbReference>
<organism evidence="11">
    <name type="scientific">marine metagenome</name>
    <dbReference type="NCBI Taxonomy" id="408172"/>
    <lineage>
        <taxon>unclassified sequences</taxon>
        <taxon>metagenomes</taxon>
        <taxon>ecological metagenomes</taxon>
    </lineage>
</organism>
<evidence type="ECO:0000256" key="6">
    <source>
        <dbReference type="ARBA" id="ARBA00022723"/>
    </source>
</evidence>
<dbReference type="PANTHER" id="PTHR21327:SF18">
    <property type="entry name" value="3,4-DIHYDROXY-2-BUTANONE 4-PHOSPHATE SYNTHASE"/>
    <property type="match status" value="1"/>
</dbReference>
<dbReference type="NCBIfam" id="TIGR00506">
    <property type="entry name" value="ribB"/>
    <property type="match status" value="1"/>
</dbReference>
<sequence>MPLSKIEEAIEDIKVGRMIIIVDDEDRENEGDLTMAAEMVTPEAINFMATYGRGLICVPMMGERLEELNLPLMVQQNTAPLSTAFTISVDALHGTTTGISAQDRSITIKALVEDGTKPEDLGRPGHIFPLRYVEGGVLKRTGQTEASVDICRIAGLKEAAIICEIMADDGEMARMPALQKFANNHDLKIISVADLITYRRRHERLIERVAEARVPTEYGEFHAVSYNSIVDDYEHVAFVKGNIDPKDPVLVRVHSECLTGDVFGSTRCDCGDQ</sequence>
<accession>A0A382TVV5</accession>
<dbReference type="GO" id="GO:0046872">
    <property type="term" value="F:metal ion binding"/>
    <property type="evidence" value="ECO:0007669"/>
    <property type="project" value="UniProtKB-KW"/>
</dbReference>
<feature type="non-terminal residue" evidence="11">
    <location>
        <position position="273"/>
    </location>
</feature>
<comment type="cofactor">
    <cofactor evidence="1">
        <name>Mn(2+)</name>
        <dbReference type="ChEBI" id="CHEBI:29035"/>
    </cofactor>
</comment>
<feature type="domain" description="GTP cyclohydrolase II" evidence="10">
    <location>
        <begin position="207"/>
        <end position="273"/>
    </location>
</feature>
<proteinExistence type="inferred from homology"/>
<dbReference type="GO" id="GO:0009231">
    <property type="term" value="P:riboflavin biosynthetic process"/>
    <property type="evidence" value="ECO:0007669"/>
    <property type="project" value="UniProtKB-UniPathway"/>
</dbReference>